<dbReference type="Proteomes" id="UP001057375">
    <property type="component" value="Unassembled WGS sequence"/>
</dbReference>
<accession>A0ABQ5K2R7</accession>
<keyword evidence="2" id="KW-1185">Reference proteome</keyword>
<name>A0ABQ5K2R7_9EUKA</name>
<sequence>MYRTNRKLTISLSALANLCDQILFLIEFHENSFLLPKFLTEASRHLLEKEGVSFAKRKVICCCLFQGLILHQIWFNNSLKFSDDNVIKQIDEYIWSTLQLVPPNPKKYLDTDFQRQCITPLFLMLDYLDLVLLYYCFLARLNSSHLKLLLVEKPVELFLDSTIHEAIRSLTSFSESIMNRCRSHCAKVFYGRHFNSFLIPTVLIFQMSSQFKCNETIGSECSGGKRKLSLTCHPFLKKVEIHVNDLIGLTYSDMDCHPIRSQFVRSEFVHSTIPISIAKDDSILDNISHLVYSDNIGTIEKKQGMSILKSLNKIRKEMDLPVLSSTSSSSSMFQTLAFQDKSIRLIKYRPDYHHRQHRHKHTPSFCRTFLNEKCSISLLLSIYDHYYSLLSLGMEPKPWFIECVNAFSCLSFTQESNDLLLEIITTSKLQYPALFALMSLCSFPDVCFSVKAACVSAILHQLLIDRSDPLFLALFVSIFETYIKIWVQMCPRNVNILSRTLSNGTTGIVGGEELLVDLLKCIADEIERKQILTHYPNVNCIQIYLLFCFFLMDHSFTMDIPRSLIECIVENVLDVFQFITAIKWKKKQFSYVLSLVLWKRFTTSEQWVRTFKTLPTNVFGRYVRFFCEIGSNFVHYYPTMSLTNAFEFAESREKIIFSNHSEYVYVENMGYFNHLVAFSFVLSSYSKQNIHYILEKCLYLIISSNCTLSTIHSSRVRNLGLFSFISKVSVCVDIIMTLTKLELASSSSNGRCTLDTAYLMIPYFVGSLCSLLIFDHLEAICVQTLSFIINRYVMRKVLDSSCYNPSQYSLDTEECSSTVTTLNKGISHPTSIRILDCFISEGLFNPIRRITTKCWEIINGIMKSFPENSSNSPTID</sequence>
<dbReference type="EMBL" id="BQXS01012660">
    <property type="protein sequence ID" value="GKT26536.1"/>
    <property type="molecule type" value="Genomic_DNA"/>
</dbReference>
<comment type="caution">
    <text evidence="1">The sequence shown here is derived from an EMBL/GenBank/DDBJ whole genome shotgun (WGS) entry which is preliminary data.</text>
</comment>
<organism evidence="1 2">
    <name type="scientific">Aduncisulcus paluster</name>
    <dbReference type="NCBI Taxonomy" id="2918883"/>
    <lineage>
        <taxon>Eukaryota</taxon>
        <taxon>Metamonada</taxon>
        <taxon>Carpediemonas-like organisms</taxon>
        <taxon>Aduncisulcus</taxon>
    </lineage>
</organism>
<evidence type="ECO:0000313" key="1">
    <source>
        <dbReference type="EMBL" id="GKT26536.1"/>
    </source>
</evidence>
<evidence type="ECO:0000313" key="2">
    <source>
        <dbReference type="Proteomes" id="UP001057375"/>
    </source>
</evidence>
<reference evidence="1" key="1">
    <citation type="submission" date="2022-03" db="EMBL/GenBank/DDBJ databases">
        <title>Draft genome sequence of Aduncisulcus paluster, a free-living microaerophilic Fornicata.</title>
        <authorList>
            <person name="Yuyama I."/>
            <person name="Kume K."/>
            <person name="Tamura T."/>
            <person name="Inagaki Y."/>
            <person name="Hashimoto T."/>
        </authorList>
    </citation>
    <scope>NUCLEOTIDE SEQUENCE</scope>
    <source>
        <strain evidence="1">NY0171</strain>
    </source>
</reference>
<gene>
    <name evidence="1" type="ORF">ADUPG1_013392</name>
</gene>
<protein>
    <submittedName>
        <fullName evidence="1">Uncharacterized protein</fullName>
    </submittedName>
</protein>
<proteinExistence type="predicted"/>